<protein>
    <submittedName>
        <fullName evidence="1">Uncharacterized protein</fullName>
    </submittedName>
</protein>
<reference evidence="2" key="1">
    <citation type="journal article" date="2022" name="Mol. Ecol. Resour.">
        <title>The genomes of chicory, endive, great burdock and yacon provide insights into Asteraceae palaeo-polyploidization history and plant inulin production.</title>
        <authorList>
            <person name="Fan W."/>
            <person name="Wang S."/>
            <person name="Wang H."/>
            <person name="Wang A."/>
            <person name="Jiang F."/>
            <person name="Liu H."/>
            <person name="Zhao H."/>
            <person name="Xu D."/>
            <person name="Zhang Y."/>
        </authorList>
    </citation>
    <scope>NUCLEOTIDE SEQUENCE [LARGE SCALE GENOMIC DNA]</scope>
    <source>
        <strain evidence="2">cv. Yunnan</strain>
    </source>
</reference>
<evidence type="ECO:0000313" key="2">
    <source>
        <dbReference type="Proteomes" id="UP001056120"/>
    </source>
</evidence>
<dbReference type="EMBL" id="CM042032">
    <property type="protein sequence ID" value="KAI3775873.1"/>
    <property type="molecule type" value="Genomic_DNA"/>
</dbReference>
<dbReference type="Proteomes" id="UP001056120">
    <property type="component" value="Linkage Group LG15"/>
</dbReference>
<evidence type="ECO:0000313" key="1">
    <source>
        <dbReference type="EMBL" id="KAI3775873.1"/>
    </source>
</evidence>
<reference evidence="1 2" key="2">
    <citation type="journal article" date="2022" name="Mol. Ecol. Resour.">
        <title>The genomes of chicory, endive, great burdock and yacon provide insights into Asteraceae paleo-polyploidization history and plant inulin production.</title>
        <authorList>
            <person name="Fan W."/>
            <person name="Wang S."/>
            <person name="Wang H."/>
            <person name="Wang A."/>
            <person name="Jiang F."/>
            <person name="Liu H."/>
            <person name="Zhao H."/>
            <person name="Xu D."/>
            <person name="Zhang Y."/>
        </authorList>
    </citation>
    <scope>NUCLEOTIDE SEQUENCE [LARGE SCALE GENOMIC DNA]</scope>
    <source>
        <strain evidence="2">cv. Yunnan</strain>
        <tissue evidence="1">Leaves</tissue>
    </source>
</reference>
<organism evidence="1 2">
    <name type="scientific">Smallanthus sonchifolius</name>
    <dbReference type="NCBI Taxonomy" id="185202"/>
    <lineage>
        <taxon>Eukaryota</taxon>
        <taxon>Viridiplantae</taxon>
        <taxon>Streptophyta</taxon>
        <taxon>Embryophyta</taxon>
        <taxon>Tracheophyta</taxon>
        <taxon>Spermatophyta</taxon>
        <taxon>Magnoliopsida</taxon>
        <taxon>eudicotyledons</taxon>
        <taxon>Gunneridae</taxon>
        <taxon>Pentapetalae</taxon>
        <taxon>asterids</taxon>
        <taxon>campanulids</taxon>
        <taxon>Asterales</taxon>
        <taxon>Asteraceae</taxon>
        <taxon>Asteroideae</taxon>
        <taxon>Heliantheae alliance</taxon>
        <taxon>Millerieae</taxon>
        <taxon>Smallanthus</taxon>
    </lineage>
</organism>
<keyword evidence="2" id="KW-1185">Reference proteome</keyword>
<comment type="caution">
    <text evidence="1">The sequence shown here is derived from an EMBL/GenBank/DDBJ whole genome shotgun (WGS) entry which is preliminary data.</text>
</comment>
<name>A0ACB9FY47_9ASTR</name>
<sequence length="113" mass="12953">MSISPLALLKQCSAQQNIQLSNLLNPVKDKSSHEMYQRSGKNFKEAMRNTMLKFAQEDTLVALDFVEKRLKIKILDKGLENLDKLNSGRVISDPEVGLLYRDARKINKFLIMD</sequence>
<accession>A0ACB9FY47</accession>
<proteinExistence type="predicted"/>
<gene>
    <name evidence="1" type="ORF">L1987_45629</name>
</gene>